<accession>A0ABR4NDC4</accession>
<protein>
    <submittedName>
        <fullName evidence="1">Uncharacterized protein</fullName>
    </submittedName>
</protein>
<sequence>MPAARRENRAHIKMSRTALANDPLFSLDMPMVNTASGLTVPVYMATVLKAFASYGATSGAPSPMTRIMILTNSLRIIASHRKVLKRLAPNTPRFSIKPKMQALAVEFESYFQRGVIPAAYTRELIDAVRRIVLEVMPTLRKLDFIRFSAFAFLAQHHVALSNSARISDADYGTMTIELLPELFDHQEAFACPGDTQACIAIVNCIGVNLEWVKEQYDEPPCDKIIAVEDPIPRDSGVVLEQPSDVPAAIAEESEVIQEMQAADRPTLAVCIECAAQFAAPDHDSIVGESTASGPGPMQDNVLAQSNGELAQPPASPAAGTFRAARKWIVRLFTCRRNPSEA</sequence>
<name>A0ABR4NDC4_9FUNG</name>
<proteinExistence type="predicted"/>
<reference evidence="1 2" key="1">
    <citation type="submission" date="2023-09" db="EMBL/GenBank/DDBJ databases">
        <title>Pangenome analysis of Batrachochytrium dendrobatidis and related Chytrids.</title>
        <authorList>
            <person name="Yacoub M.N."/>
            <person name="Stajich J.E."/>
            <person name="James T.Y."/>
        </authorList>
    </citation>
    <scope>NUCLEOTIDE SEQUENCE [LARGE SCALE GENOMIC DNA]</scope>
    <source>
        <strain evidence="1 2">JEL0888</strain>
    </source>
</reference>
<comment type="caution">
    <text evidence="1">The sequence shown here is derived from an EMBL/GenBank/DDBJ whole genome shotgun (WGS) entry which is preliminary data.</text>
</comment>
<organism evidence="1 2">
    <name type="scientific">Polyrhizophydium stewartii</name>
    <dbReference type="NCBI Taxonomy" id="2732419"/>
    <lineage>
        <taxon>Eukaryota</taxon>
        <taxon>Fungi</taxon>
        <taxon>Fungi incertae sedis</taxon>
        <taxon>Chytridiomycota</taxon>
        <taxon>Chytridiomycota incertae sedis</taxon>
        <taxon>Chytridiomycetes</taxon>
        <taxon>Rhizophydiales</taxon>
        <taxon>Rhizophydiales incertae sedis</taxon>
        <taxon>Polyrhizophydium</taxon>
    </lineage>
</organism>
<dbReference type="Proteomes" id="UP001527925">
    <property type="component" value="Unassembled WGS sequence"/>
</dbReference>
<gene>
    <name evidence="1" type="ORF">HK105_202816</name>
</gene>
<evidence type="ECO:0000313" key="2">
    <source>
        <dbReference type="Proteomes" id="UP001527925"/>
    </source>
</evidence>
<dbReference type="EMBL" id="JADGIZ020000010">
    <property type="protein sequence ID" value="KAL2917533.1"/>
    <property type="molecule type" value="Genomic_DNA"/>
</dbReference>
<keyword evidence="2" id="KW-1185">Reference proteome</keyword>
<evidence type="ECO:0000313" key="1">
    <source>
        <dbReference type="EMBL" id="KAL2917533.1"/>
    </source>
</evidence>